<dbReference type="AlphaFoldDB" id="A0A5C5R4V8"/>
<proteinExistence type="predicted"/>
<dbReference type="Proteomes" id="UP000317291">
    <property type="component" value="Unassembled WGS sequence"/>
</dbReference>
<comment type="caution">
    <text evidence="1">The sequence shown here is derived from an EMBL/GenBank/DDBJ whole genome shotgun (WGS) entry which is preliminary data.</text>
</comment>
<dbReference type="RefSeq" id="WP_141660868.1">
    <property type="nucleotide sequence ID" value="NZ_VIGW01000019.1"/>
</dbReference>
<evidence type="ECO:0000313" key="2">
    <source>
        <dbReference type="Proteomes" id="UP000317291"/>
    </source>
</evidence>
<organism evidence="1 2">
    <name type="scientific">Tsukamurella asaccharolytica</name>
    <dbReference type="NCBI Taxonomy" id="2592067"/>
    <lineage>
        <taxon>Bacteria</taxon>
        <taxon>Bacillati</taxon>
        <taxon>Actinomycetota</taxon>
        <taxon>Actinomycetes</taxon>
        <taxon>Mycobacteriales</taxon>
        <taxon>Tsukamurellaceae</taxon>
        <taxon>Tsukamurella</taxon>
    </lineage>
</organism>
<gene>
    <name evidence="1" type="ORF">FK529_18945</name>
</gene>
<sequence length="184" mass="20609">MAADDVSEYSRELVTEEHLRRLAAIAREELDGFFDRNPHLADYRDAYLLSALTQGAALHYASGGKHRVKDLDVHSFFAKIDPGRHQLRRARQVRDFGRSVHGVHPLDVPEGYRGRHVDLYVPLVKGATAGDDPVTAVRGYLRGATTTTAWHLSQKAVVVIDPPELLGEVIWHNRSAELDPGWDE</sequence>
<accession>A0A5C5R4V8</accession>
<reference evidence="1 2" key="1">
    <citation type="submission" date="2019-06" db="EMBL/GenBank/DDBJ databases">
        <title>Tsukamurella conjunctivitidis sp. nov., Tsukamurella assacharolytica sp. nov. and Tsukamurella sputae sp. nov. isolated from patients with conjunctivitis, bacteraemia (lymphoma) and respiratory infection (sputum) in Hong Kong.</title>
        <authorList>
            <person name="Teng J.L.L."/>
            <person name="Lee H.H."/>
            <person name="Fong J.Y.H."/>
            <person name="Fok K.M.N."/>
            <person name="Lau S.K.P."/>
            <person name="Woo P.C.Y."/>
        </authorList>
    </citation>
    <scope>NUCLEOTIDE SEQUENCE [LARGE SCALE GENOMIC DNA]</scope>
    <source>
        <strain evidence="1 2">HKU71</strain>
    </source>
</reference>
<dbReference type="EMBL" id="VIGW01000019">
    <property type="protein sequence ID" value="TWS17772.1"/>
    <property type="molecule type" value="Genomic_DNA"/>
</dbReference>
<protein>
    <submittedName>
        <fullName evidence="1">Uncharacterized protein</fullName>
    </submittedName>
</protein>
<keyword evidence="2" id="KW-1185">Reference proteome</keyword>
<name>A0A5C5R4V8_9ACTN</name>
<dbReference type="OrthoDB" id="4543719at2"/>
<evidence type="ECO:0000313" key="1">
    <source>
        <dbReference type="EMBL" id="TWS17772.1"/>
    </source>
</evidence>